<evidence type="ECO:0000313" key="1">
    <source>
        <dbReference type="EMBL" id="OHA66544.1"/>
    </source>
</evidence>
<name>A0A1G2R0Y3_9BACT</name>
<gene>
    <name evidence="1" type="ORF">A3C04_03640</name>
</gene>
<organism evidence="1 2">
    <name type="scientific">Candidatus Wildermuthbacteria bacterium RIFCSPHIGHO2_02_FULL_45_25</name>
    <dbReference type="NCBI Taxonomy" id="1802450"/>
    <lineage>
        <taxon>Bacteria</taxon>
        <taxon>Candidatus Wildermuthiibacteriota</taxon>
    </lineage>
</organism>
<dbReference type="Proteomes" id="UP000178092">
    <property type="component" value="Unassembled WGS sequence"/>
</dbReference>
<dbReference type="EMBL" id="MHTV01000031">
    <property type="protein sequence ID" value="OHA66544.1"/>
    <property type="molecule type" value="Genomic_DNA"/>
</dbReference>
<protein>
    <submittedName>
        <fullName evidence="1">Uncharacterized protein</fullName>
    </submittedName>
</protein>
<dbReference type="AlphaFoldDB" id="A0A1G2R0Y3"/>
<sequence>MWLKRSKQREISPEEFQSKVLGGKDDWRTPLVITGDVTLSGMKLPRRFSLSDSTIKGHLFLANSALEDGLNLFRVQIEKGVDLSGAELGRPNIFASRIQNCIVGEDVILANSTLFAGFDFEESKILGNLQIDYATVGGGIGLENLLIGGNLSCADLTWKEEGELYLQNTIVEGDCYAGEDVELAMQLFLYFGKRVRISSAGARRMAASLQGKGSVL</sequence>
<accession>A0A1G2R0Y3</accession>
<reference evidence="1 2" key="1">
    <citation type="journal article" date="2016" name="Nat. Commun.">
        <title>Thousands of microbial genomes shed light on interconnected biogeochemical processes in an aquifer system.</title>
        <authorList>
            <person name="Anantharaman K."/>
            <person name="Brown C.T."/>
            <person name="Hug L.A."/>
            <person name="Sharon I."/>
            <person name="Castelle C.J."/>
            <person name="Probst A.J."/>
            <person name="Thomas B.C."/>
            <person name="Singh A."/>
            <person name="Wilkins M.J."/>
            <person name="Karaoz U."/>
            <person name="Brodie E.L."/>
            <person name="Williams K.H."/>
            <person name="Hubbard S.S."/>
            <person name="Banfield J.F."/>
        </authorList>
    </citation>
    <scope>NUCLEOTIDE SEQUENCE [LARGE SCALE GENOMIC DNA]</scope>
</reference>
<proteinExistence type="predicted"/>
<evidence type="ECO:0000313" key="2">
    <source>
        <dbReference type="Proteomes" id="UP000178092"/>
    </source>
</evidence>
<comment type="caution">
    <text evidence="1">The sequence shown here is derived from an EMBL/GenBank/DDBJ whole genome shotgun (WGS) entry which is preliminary data.</text>
</comment>